<dbReference type="STRING" id="89524.SAMN05444370_10594"/>
<dbReference type="Pfam" id="PF01242">
    <property type="entry name" value="PTPS"/>
    <property type="match status" value="1"/>
</dbReference>
<name>A0A1H4BAL4_9RHOB</name>
<comment type="catalytic activity">
    <reaction evidence="11">
        <text>7,8-dihydroneopterin 3'-triphosphate + H2O = 6-carboxy-5,6,7,8-tetrahydropterin + triphosphate + acetaldehyde + 2 H(+)</text>
        <dbReference type="Rhea" id="RHEA:27966"/>
        <dbReference type="ChEBI" id="CHEBI:15343"/>
        <dbReference type="ChEBI" id="CHEBI:15377"/>
        <dbReference type="ChEBI" id="CHEBI:15378"/>
        <dbReference type="ChEBI" id="CHEBI:18036"/>
        <dbReference type="ChEBI" id="CHEBI:58462"/>
        <dbReference type="ChEBI" id="CHEBI:61032"/>
        <dbReference type="EC" id="4.1.2.50"/>
    </reaction>
</comment>
<keyword evidence="13" id="KW-1185">Reference proteome</keyword>
<dbReference type="InterPro" id="IPR038418">
    <property type="entry name" value="6-PTP_synth/QueD_sf"/>
</dbReference>
<organism evidence="12 13">
    <name type="scientific">Rubrimonas cliftonensis</name>
    <dbReference type="NCBI Taxonomy" id="89524"/>
    <lineage>
        <taxon>Bacteria</taxon>
        <taxon>Pseudomonadati</taxon>
        <taxon>Pseudomonadota</taxon>
        <taxon>Alphaproteobacteria</taxon>
        <taxon>Rhodobacterales</taxon>
        <taxon>Paracoccaceae</taxon>
        <taxon>Rubrimonas</taxon>
    </lineage>
</organism>
<evidence type="ECO:0000256" key="6">
    <source>
        <dbReference type="ARBA" id="ARBA00018141"/>
    </source>
</evidence>
<evidence type="ECO:0000256" key="9">
    <source>
        <dbReference type="ARBA" id="ARBA00023239"/>
    </source>
</evidence>
<evidence type="ECO:0000256" key="7">
    <source>
        <dbReference type="ARBA" id="ARBA00022723"/>
    </source>
</evidence>
<dbReference type="GO" id="GO:0070497">
    <property type="term" value="F:6-carboxytetrahydropterin synthase activity"/>
    <property type="evidence" value="ECO:0007669"/>
    <property type="project" value="UniProtKB-EC"/>
</dbReference>
<evidence type="ECO:0000256" key="10">
    <source>
        <dbReference type="ARBA" id="ARBA00031449"/>
    </source>
</evidence>
<evidence type="ECO:0000313" key="12">
    <source>
        <dbReference type="EMBL" id="SEA44882.1"/>
    </source>
</evidence>
<dbReference type="AlphaFoldDB" id="A0A1H4BAL4"/>
<evidence type="ECO:0000256" key="2">
    <source>
        <dbReference type="ARBA" id="ARBA00002285"/>
    </source>
</evidence>
<evidence type="ECO:0000313" key="13">
    <source>
        <dbReference type="Proteomes" id="UP000198703"/>
    </source>
</evidence>
<dbReference type="PANTHER" id="PTHR12589:SF7">
    <property type="entry name" value="6-PYRUVOYL TETRAHYDROBIOPTERIN SYNTHASE"/>
    <property type="match status" value="1"/>
</dbReference>
<comment type="cofactor">
    <cofactor evidence="1">
        <name>Zn(2+)</name>
        <dbReference type="ChEBI" id="CHEBI:29105"/>
    </cofactor>
</comment>
<keyword evidence="8" id="KW-0862">Zinc</keyword>
<protein>
    <recommendedName>
        <fullName evidence="6">6-carboxy-5,6,7,8-tetrahydropterin synthase</fullName>
        <ecNumber evidence="5">4.1.2.50</ecNumber>
    </recommendedName>
    <alternativeName>
        <fullName evidence="10">Queuosine biosynthesis protein QueD</fullName>
    </alternativeName>
</protein>
<evidence type="ECO:0000256" key="8">
    <source>
        <dbReference type="ARBA" id="ARBA00022833"/>
    </source>
</evidence>
<keyword evidence="7" id="KW-0479">Metal-binding</keyword>
<evidence type="ECO:0000256" key="5">
    <source>
        <dbReference type="ARBA" id="ARBA00012982"/>
    </source>
</evidence>
<dbReference type="Gene3D" id="3.30.479.10">
    <property type="entry name" value="6-pyruvoyl tetrahydropterin synthase/QueD"/>
    <property type="match status" value="1"/>
</dbReference>
<comment type="similarity">
    <text evidence="4">Belongs to the PTPS family. QueD subfamily.</text>
</comment>
<evidence type="ECO:0000256" key="3">
    <source>
        <dbReference type="ARBA" id="ARBA00005061"/>
    </source>
</evidence>
<evidence type="ECO:0000256" key="4">
    <source>
        <dbReference type="ARBA" id="ARBA00008900"/>
    </source>
</evidence>
<dbReference type="UniPathway" id="UPA00391"/>
<dbReference type="EMBL" id="FNQM01000005">
    <property type="protein sequence ID" value="SEA44882.1"/>
    <property type="molecule type" value="Genomic_DNA"/>
</dbReference>
<dbReference type="SUPFAM" id="SSF55620">
    <property type="entry name" value="Tetrahydrobiopterin biosynthesis enzymes-like"/>
    <property type="match status" value="1"/>
</dbReference>
<proteinExistence type="inferred from homology"/>
<comment type="pathway">
    <text evidence="3">Purine metabolism; 7-cyano-7-deazaguanine biosynthesis.</text>
</comment>
<dbReference type="GO" id="GO:0046872">
    <property type="term" value="F:metal ion binding"/>
    <property type="evidence" value="ECO:0007669"/>
    <property type="project" value="UniProtKB-KW"/>
</dbReference>
<evidence type="ECO:0000256" key="1">
    <source>
        <dbReference type="ARBA" id="ARBA00001947"/>
    </source>
</evidence>
<keyword evidence="9" id="KW-0456">Lyase</keyword>
<dbReference type="PANTHER" id="PTHR12589">
    <property type="entry name" value="PYRUVOYL TETRAHYDROBIOPTERIN SYNTHASE"/>
    <property type="match status" value="1"/>
</dbReference>
<dbReference type="InterPro" id="IPR007115">
    <property type="entry name" value="6-PTP_synth/QueD"/>
</dbReference>
<dbReference type="Proteomes" id="UP000198703">
    <property type="component" value="Unassembled WGS sequence"/>
</dbReference>
<dbReference type="EC" id="4.1.2.50" evidence="5"/>
<accession>A0A1H4BAL4</accession>
<sequence>MSAAGMYAVEVRDHMLIAHSLPGEVFGPAQGMHGATYVVDVCFMRETLTEDRIVVDIGRAHDALKAALKPLNYQNLDAAPETKGELTTTEWLCRFIFERIAEAKRAGGLGPGGDGVQRIRVTLNESHVARAWFEGPV</sequence>
<comment type="function">
    <text evidence="2">Catalyzes the conversion of 7,8-dihydroneopterin triphosphate (H2NTP) to 6-carboxy-5,6,7,8-tetrahydropterin (CPH4) and acetaldehyde.</text>
</comment>
<dbReference type="RefSeq" id="WP_245731007.1">
    <property type="nucleotide sequence ID" value="NZ_FNQM01000005.1"/>
</dbReference>
<gene>
    <name evidence="12" type="ORF">SAMN05444370_10594</name>
</gene>
<evidence type="ECO:0000256" key="11">
    <source>
        <dbReference type="ARBA" id="ARBA00048807"/>
    </source>
</evidence>
<reference evidence="12 13" key="1">
    <citation type="submission" date="2016-10" db="EMBL/GenBank/DDBJ databases">
        <authorList>
            <person name="de Groot N.N."/>
        </authorList>
    </citation>
    <scope>NUCLEOTIDE SEQUENCE [LARGE SCALE GENOMIC DNA]</scope>
    <source>
        <strain evidence="12 13">DSM 15345</strain>
    </source>
</reference>